<gene>
    <name evidence="1" type="ORF">cyc_00347</name>
</gene>
<name>A0A1D3D433_9EIME</name>
<evidence type="ECO:0000313" key="2">
    <source>
        <dbReference type="Proteomes" id="UP000095192"/>
    </source>
</evidence>
<evidence type="ECO:0000313" key="1">
    <source>
        <dbReference type="EMBL" id="OEH78219.1"/>
    </source>
</evidence>
<reference evidence="1 2" key="1">
    <citation type="journal article" date="2016" name="BMC Genomics">
        <title>Comparative genomics reveals Cyclospora cayetanensis possesses coccidia-like metabolism and invasion components but unique surface antigens.</title>
        <authorList>
            <person name="Liu S."/>
            <person name="Wang L."/>
            <person name="Zheng H."/>
            <person name="Xu Z."/>
            <person name="Roellig D.M."/>
            <person name="Li N."/>
            <person name="Frace M.A."/>
            <person name="Tang K."/>
            <person name="Arrowood M.J."/>
            <person name="Moss D.M."/>
            <person name="Zhang L."/>
            <person name="Feng Y."/>
            <person name="Xiao L."/>
        </authorList>
    </citation>
    <scope>NUCLEOTIDE SEQUENCE [LARGE SCALE GENOMIC DNA]</scope>
    <source>
        <strain evidence="1 2">CHN_HEN01</strain>
    </source>
</reference>
<dbReference type="InParanoid" id="A0A1D3D433"/>
<sequence>MRQEGFAAAISLDLVVGGTVTLEYSLHQCDPTLPVSGTAECSLPSCCAAQHPPLLPIVLCSRFTVLSSPLQQLVLLELTRLPTLPLCCPTKPSACACCSSCQVLLQEPLLPFLLPLPSPMGFLLNHKRAFHQ</sequence>
<dbReference type="Proteomes" id="UP000095192">
    <property type="component" value="Unassembled WGS sequence"/>
</dbReference>
<comment type="caution">
    <text evidence="1">The sequence shown here is derived from an EMBL/GenBank/DDBJ whole genome shotgun (WGS) entry which is preliminary data.</text>
</comment>
<protein>
    <submittedName>
        <fullName evidence="1">Uncharacterized protein</fullName>
    </submittedName>
</protein>
<accession>A0A1D3D433</accession>
<dbReference type="VEuPathDB" id="ToxoDB:cyc_00347"/>
<dbReference type="AlphaFoldDB" id="A0A1D3D433"/>
<organism evidence="1 2">
    <name type="scientific">Cyclospora cayetanensis</name>
    <dbReference type="NCBI Taxonomy" id="88456"/>
    <lineage>
        <taxon>Eukaryota</taxon>
        <taxon>Sar</taxon>
        <taxon>Alveolata</taxon>
        <taxon>Apicomplexa</taxon>
        <taxon>Conoidasida</taxon>
        <taxon>Coccidia</taxon>
        <taxon>Eucoccidiorida</taxon>
        <taxon>Eimeriorina</taxon>
        <taxon>Eimeriidae</taxon>
        <taxon>Cyclospora</taxon>
    </lineage>
</organism>
<proteinExistence type="predicted"/>
<dbReference type="EMBL" id="JROU02000815">
    <property type="protein sequence ID" value="OEH78219.1"/>
    <property type="molecule type" value="Genomic_DNA"/>
</dbReference>
<keyword evidence="2" id="KW-1185">Reference proteome</keyword>